<gene>
    <name evidence="1" type="ORF">BCR38DRAFT_328295</name>
</gene>
<evidence type="ECO:0008006" key="3">
    <source>
        <dbReference type="Google" id="ProtNLM"/>
    </source>
</evidence>
<feature type="non-terminal residue" evidence="1">
    <location>
        <position position="246"/>
    </location>
</feature>
<accession>A0A1Y2DMR8</accession>
<dbReference type="InterPro" id="IPR011333">
    <property type="entry name" value="SKP1/BTB/POZ_sf"/>
</dbReference>
<name>A0A1Y2DMR8_9PEZI</name>
<dbReference type="AlphaFoldDB" id="A0A1Y2DMR8"/>
<reference evidence="1 2" key="1">
    <citation type="submission" date="2016-07" db="EMBL/GenBank/DDBJ databases">
        <title>Pervasive Adenine N6-methylation of Active Genes in Fungi.</title>
        <authorList>
            <consortium name="DOE Joint Genome Institute"/>
            <person name="Mondo S.J."/>
            <person name="Dannebaum R.O."/>
            <person name="Kuo R.C."/>
            <person name="Labutti K."/>
            <person name="Haridas S."/>
            <person name="Kuo A."/>
            <person name="Salamov A."/>
            <person name="Ahrendt S.R."/>
            <person name="Lipzen A."/>
            <person name="Sullivan W."/>
            <person name="Andreopoulos W.B."/>
            <person name="Clum A."/>
            <person name="Lindquist E."/>
            <person name="Daum C."/>
            <person name="Ramamoorthy G.K."/>
            <person name="Gryganskyi A."/>
            <person name="Culley D."/>
            <person name="Magnuson J.K."/>
            <person name="James T.Y."/>
            <person name="O'Malley M.A."/>
            <person name="Stajich J.E."/>
            <person name="Spatafora J.W."/>
            <person name="Visel A."/>
            <person name="Grigoriev I.V."/>
        </authorList>
    </citation>
    <scope>NUCLEOTIDE SEQUENCE [LARGE SCALE GENOMIC DNA]</scope>
    <source>
        <strain evidence="1 2">CBS 129021</strain>
    </source>
</reference>
<protein>
    <recommendedName>
        <fullName evidence="3">BTB domain-containing protein</fullName>
    </recommendedName>
</protein>
<feature type="non-terminal residue" evidence="1">
    <location>
        <position position="1"/>
    </location>
</feature>
<dbReference type="OrthoDB" id="5326346at2759"/>
<comment type="caution">
    <text evidence="1">The sequence shown here is derived from an EMBL/GenBank/DDBJ whole genome shotgun (WGS) entry which is preliminary data.</text>
</comment>
<organism evidence="1 2">
    <name type="scientific">Pseudomassariella vexata</name>
    <dbReference type="NCBI Taxonomy" id="1141098"/>
    <lineage>
        <taxon>Eukaryota</taxon>
        <taxon>Fungi</taxon>
        <taxon>Dikarya</taxon>
        <taxon>Ascomycota</taxon>
        <taxon>Pezizomycotina</taxon>
        <taxon>Sordariomycetes</taxon>
        <taxon>Xylariomycetidae</taxon>
        <taxon>Amphisphaeriales</taxon>
        <taxon>Pseudomassariaceae</taxon>
        <taxon>Pseudomassariella</taxon>
    </lineage>
</organism>
<dbReference type="STRING" id="1141098.A0A1Y2DMR8"/>
<dbReference type="InParanoid" id="A0A1Y2DMR8"/>
<sequence>LETRMRLSSRHLMLASPYFDSMLKGPWQEGTKEPGSDYSVYAEDWDSDALLILMYILHGRNRNVPRSVRLEMLAKFAVLVDYYKCHEAVELVAEMWISRLEHDLPKEYCRELVLWLFVSWVFSRADLFKVITGTILMESKGALQTLRLPIPEKLVDTIDQKRQESVEQILAVLHDLLLYLRDDRSGCTFECSSILLGALTKEMNTKGILSLERGSLLTGTSFNATMKAVLNIRSPRWYSNASYYGA</sequence>
<keyword evidence="2" id="KW-1185">Reference proteome</keyword>
<evidence type="ECO:0000313" key="1">
    <source>
        <dbReference type="EMBL" id="ORY59945.1"/>
    </source>
</evidence>
<proteinExistence type="predicted"/>
<dbReference type="Gene3D" id="3.30.710.10">
    <property type="entry name" value="Potassium Channel Kv1.1, Chain A"/>
    <property type="match status" value="1"/>
</dbReference>
<evidence type="ECO:0000313" key="2">
    <source>
        <dbReference type="Proteomes" id="UP000193689"/>
    </source>
</evidence>
<dbReference type="GeneID" id="63771050"/>
<dbReference type="EMBL" id="MCFJ01000012">
    <property type="protein sequence ID" value="ORY59945.1"/>
    <property type="molecule type" value="Genomic_DNA"/>
</dbReference>
<dbReference type="RefSeq" id="XP_040712379.1">
    <property type="nucleotide sequence ID" value="XM_040854838.1"/>
</dbReference>
<dbReference type="Proteomes" id="UP000193689">
    <property type="component" value="Unassembled WGS sequence"/>
</dbReference>